<gene>
    <name evidence="1" type="ORF">FB465_3286</name>
</gene>
<name>A0A561ERL8_9ACTN</name>
<reference evidence="1 2" key="1">
    <citation type="submission" date="2019-06" db="EMBL/GenBank/DDBJ databases">
        <title>Sequencing the genomes of 1000 actinobacteria strains.</title>
        <authorList>
            <person name="Klenk H.-P."/>
        </authorList>
    </citation>
    <scope>NUCLEOTIDE SEQUENCE [LARGE SCALE GENOMIC DNA]</scope>
    <source>
        <strain evidence="1 2">DSM 41649</strain>
    </source>
</reference>
<protein>
    <submittedName>
        <fullName evidence="1">Uncharacterized protein</fullName>
    </submittedName>
</protein>
<evidence type="ECO:0000313" key="2">
    <source>
        <dbReference type="Proteomes" id="UP000318416"/>
    </source>
</evidence>
<accession>A0A561ERL8</accession>
<dbReference type="EMBL" id="VIVR01000001">
    <property type="protein sequence ID" value="TWE18234.1"/>
    <property type="molecule type" value="Genomic_DNA"/>
</dbReference>
<comment type="caution">
    <text evidence="1">The sequence shown here is derived from an EMBL/GenBank/DDBJ whole genome shotgun (WGS) entry which is preliminary data.</text>
</comment>
<evidence type="ECO:0000313" key="1">
    <source>
        <dbReference type="EMBL" id="TWE18234.1"/>
    </source>
</evidence>
<organism evidence="1 2">
    <name type="scientific">Kitasatospora atroaurantiaca</name>
    <dbReference type="NCBI Taxonomy" id="285545"/>
    <lineage>
        <taxon>Bacteria</taxon>
        <taxon>Bacillati</taxon>
        <taxon>Actinomycetota</taxon>
        <taxon>Actinomycetes</taxon>
        <taxon>Kitasatosporales</taxon>
        <taxon>Streptomycetaceae</taxon>
        <taxon>Kitasatospora</taxon>
    </lineage>
</organism>
<keyword evidence="2" id="KW-1185">Reference proteome</keyword>
<dbReference type="Proteomes" id="UP000318416">
    <property type="component" value="Unassembled WGS sequence"/>
</dbReference>
<proteinExistence type="predicted"/>
<dbReference type="AlphaFoldDB" id="A0A561ERL8"/>
<sequence length="95" mass="10195">MASEAYGCLSVKHHRAAVIMARTVIEASAKAVGVTDYGIRAKIKKLLSCSRRPPAGRPSGRNAGVRLWRQPGHGAGWQSVRNAYIRSNAAAHNTT</sequence>